<keyword evidence="2" id="KW-0472">Membrane</keyword>
<accession>A0ABQ1SDY1</accession>
<keyword evidence="5" id="KW-1185">Reference proteome</keyword>
<reference evidence="5" key="1">
    <citation type="journal article" date="2019" name="Int. J. Syst. Evol. Microbiol.">
        <title>The Global Catalogue of Microorganisms (GCM) 10K type strain sequencing project: providing services to taxonomists for standard genome sequencing and annotation.</title>
        <authorList>
            <consortium name="The Broad Institute Genomics Platform"/>
            <consortium name="The Broad Institute Genome Sequencing Center for Infectious Disease"/>
            <person name="Wu L."/>
            <person name="Ma J."/>
        </authorList>
    </citation>
    <scope>NUCLEOTIDE SEQUENCE [LARGE SCALE GENOMIC DNA]</scope>
    <source>
        <strain evidence="5">CGMCC 1.12931</strain>
    </source>
</reference>
<dbReference type="Pfam" id="PF13181">
    <property type="entry name" value="TPR_8"/>
    <property type="match status" value="2"/>
</dbReference>
<dbReference type="EMBL" id="BMGM01000003">
    <property type="protein sequence ID" value="GGE30868.1"/>
    <property type="molecule type" value="Genomic_DNA"/>
</dbReference>
<keyword evidence="1" id="KW-0175">Coiled coil</keyword>
<dbReference type="PANTHER" id="PTHR34220">
    <property type="entry name" value="SENSOR HISTIDINE KINASE YPDA"/>
    <property type="match status" value="1"/>
</dbReference>
<feature type="coiled-coil region" evidence="1">
    <location>
        <begin position="437"/>
        <end position="468"/>
    </location>
</feature>
<gene>
    <name evidence="4" type="ORF">GCM10010832_09120</name>
</gene>
<feature type="coiled-coil region" evidence="1">
    <location>
        <begin position="357"/>
        <end position="400"/>
    </location>
</feature>
<dbReference type="PANTHER" id="PTHR34220:SF7">
    <property type="entry name" value="SENSOR HISTIDINE KINASE YPDA"/>
    <property type="match status" value="1"/>
</dbReference>
<dbReference type="SMART" id="SM00028">
    <property type="entry name" value="TPR"/>
    <property type="match status" value="5"/>
</dbReference>
<proteinExistence type="predicted"/>
<keyword evidence="2" id="KW-0812">Transmembrane</keyword>
<dbReference type="Gene3D" id="1.25.40.10">
    <property type="entry name" value="Tetratricopeptide repeat domain"/>
    <property type="match status" value="2"/>
</dbReference>
<feature type="domain" description="Signal transduction histidine kinase internal region" evidence="3">
    <location>
        <begin position="459"/>
        <end position="537"/>
    </location>
</feature>
<feature type="transmembrane region" description="Helical" evidence="2">
    <location>
        <begin position="406"/>
        <end position="424"/>
    </location>
</feature>
<dbReference type="Pfam" id="PF13424">
    <property type="entry name" value="TPR_12"/>
    <property type="match status" value="1"/>
</dbReference>
<name>A0ABQ1SDY1_9FLAO</name>
<dbReference type="Gene3D" id="3.30.565.10">
    <property type="entry name" value="Histidine kinase-like ATPase, C-terminal domain"/>
    <property type="match status" value="1"/>
</dbReference>
<dbReference type="SUPFAM" id="SSF55874">
    <property type="entry name" value="ATPase domain of HSP90 chaperone/DNA topoisomerase II/histidine kinase"/>
    <property type="match status" value="1"/>
</dbReference>
<sequence>MFIILCAFQSGGLLAQEGDKLDGIRKSLSQQTNDSLRVLDEIKYTRALHRNKHDQAEEYEHAQNAIDLALQLKDTLLYARALDNSGLLHRFHEQYNEAIDLHAKAFQLVREKDVQPIHKMIFANNAGVAARYNQNYDTALSFYLEALKIAEEEENLRNIAISSNGIGNTLAQIEDREDEALAYFQRALEAEKKRDNTLGMAMNYLSISDFYINKEDYITARSYLDRLIEINEERDDLYGLAITQEFLGISYLNEGTDLNKAVFYFEESLAKFKKIGSKHKQSELLNMIADAYKKQKKGNLAETYYKQSLNLAEELNQFGLISSNSLALSKIYENKNYYNEALSYLKIAKSYEYSIQLNEQKIKIEAIKSEYDLDKKENQIALLEIDKELQNALLDKQEEKIKRREIVTISLGIGLVLILVVFILQYRNFQTRKRINAKLAEEEKDKLNAIYERNLAQAEILVSRLRLNPHFLFNSLNAITYLIQSEQNYKAIKYLKIFSKYTRMVLETSKEQVISLKDELQLTRNYLMLEGNRFEKDFTFKIIGEDSTGVEKVFIPPLLLQPFLENAIWHGLLLSENQEKFLNIEVDFQPKQTKIYIDDNGVGRQESMKIKRSKSHKSMGMQIIKERIELYNKTHANTLSFEVIDKKDQNNLPLGTQIVISISKS</sequence>
<evidence type="ECO:0000313" key="4">
    <source>
        <dbReference type="EMBL" id="GGE30868.1"/>
    </source>
</evidence>
<dbReference type="InterPro" id="IPR011990">
    <property type="entry name" value="TPR-like_helical_dom_sf"/>
</dbReference>
<evidence type="ECO:0000256" key="1">
    <source>
        <dbReference type="SAM" id="Coils"/>
    </source>
</evidence>
<evidence type="ECO:0000313" key="5">
    <source>
        <dbReference type="Proteomes" id="UP000599179"/>
    </source>
</evidence>
<dbReference type="InterPro" id="IPR019734">
    <property type="entry name" value="TPR_rpt"/>
</dbReference>
<dbReference type="Proteomes" id="UP000599179">
    <property type="component" value="Unassembled WGS sequence"/>
</dbReference>
<dbReference type="SUPFAM" id="SSF81901">
    <property type="entry name" value="HCP-like"/>
    <property type="match status" value="1"/>
</dbReference>
<organism evidence="4 5">
    <name type="scientific">Psychroflexus planctonicus</name>
    <dbReference type="NCBI Taxonomy" id="1526575"/>
    <lineage>
        <taxon>Bacteria</taxon>
        <taxon>Pseudomonadati</taxon>
        <taxon>Bacteroidota</taxon>
        <taxon>Flavobacteriia</taxon>
        <taxon>Flavobacteriales</taxon>
        <taxon>Flavobacteriaceae</taxon>
        <taxon>Psychroflexus</taxon>
    </lineage>
</organism>
<comment type="caution">
    <text evidence="4">The sequence shown here is derived from an EMBL/GenBank/DDBJ whole genome shotgun (WGS) entry which is preliminary data.</text>
</comment>
<keyword evidence="2" id="KW-1133">Transmembrane helix</keyword>
<evidence type="ECO:0000259" key="3">
    <source>
        <dbReference type="Pfam" id="PF06580"/>
    </source>
</evidence>
<dbReference type="InterPro" id="IPR010559">
    <property type="entry name" value="Sig_transdc_His_kin_internal"/>
</dbReference>
<dbReference type="InterPro" id="IPR036890">
    <property type="entry name" value="HATPase_C_sf"/>
</dbReference>
<protein>
    <recommendedName>
        <fullName evidence="3">Signal transduction histidine kinase internal region domain-containing protein</fullName>
    </recommendedName>
</protein>
<dbReference type="InterPro" id="IPR050640">
    <property type="entry name" value="Bact_2-comp_sensor_kinase"/>
</dbReference>
<dbReference type="Pfam" id="PF06580">
    <property type="entry name" value="His_kinase"/>
    <property type="match status" value="1"/>
</dbReference>
<evidence type="ECO:0000256" key="2">
    <source>
        <dbReference type="SAM" id="Phobius"/>
    </source>
</evidence>
<dbReference type="SUPFAM" id="SSF48452">
    <property type="entry name" value="TPR-like"/>
    <property type="match status" value="1"/>
</dbReference>